<dbReference type="EMBL" id="CAKOGL010000002">
    <property type="protein sequence ID" value="CAH2084075.1"/>
    <property type="molecule type" value="Genomic_DNA"/>
</dbReference>
<evidence type="ECO:0000313" key="4">
    <source>
        <dbReference type="Proteomes" id="UP001153954"/>
    </source>
</evidence>
<dbReference type="InterPro" id="IPR029070">
    <property type="entry name" value="Chitinase_insertion_sf"/>
</dbReference>
<evidence type="ECO:0000259" key="2">
    <source>
        <dbReference type="PROSITE" id="PS51910"/>
    </source>
</evidence>
<sequence>MYWKIFCLFFSVFYFIDVNGNEFVGLKHGKIVVCFFSSWAMFKNPPVRFQISDIDPSLCTHIVYAFAGLDERSSTIKSINQWLDIESNGGQAGYKNFTQIKKKYPHIKTILSIGGWDEGSIKFSKMAADKWKMSEFINSVIQYLINYDFDGLNVMWKYPTTRGGSPEDKENFVTLIKKLKEAFLPYGYILTATLSHDRNIINSAYDLVSLNRYLDLIYLLGYDYYGPWSGVVGPLAPLKGFSKEDDRNVEYTIKYMLSFGVSPEKLVLGIPFYGRTLLLSEPDTKYIELGKTKTNNYGLSGPYINGTNFYVYNEICLKLKNGSKWSYHWDKNTSTPYLRDGGRVIIYENARSIANKVKLAIDNDLAGFMVWSIDNDDFQGLCGSLNDTYIDFIESHELSKALIHDNKDEDNLKLKAYEHLKEKLMRLQEQKFINYPLLRTIHQATEIVLEEKTITNVIKDARKSSEGDTNKLSIEGHSRETLGIPCVRTCSEVCFYGTNF</sequence>
<comment type="caution">
    <text evidence="3">The sequence shown here is derived from an EMBL/GenBank/DDBJ whole genome shotgun (WGS) entry which is preliminary data.</text>
</comment>
<dbReference type="GO" id="GO:0005975">
    <property type="term" value="P:carbohydrate metabolic process"/>
    <property type="evidence" value="ECO:0007669"/>
    <property type="project" value="InterPro"/>
</dbReference>
<organism evidence="3 4">
    <name type="scientific">Euphydryas editha</name>
    <name type="common">Edith's checkerspot</name>
    <dbReference type="NCBI Taxonomy" id="104508"/>
    <lineage>
        <taxon>Eukaryota</taxon>
        <taxon>Metazoa</taxon>
        <taxon>Ecdysozoa</taxon>
        <taxon>Arthropoda</taxon>
        <taxon>Hexapoda</taxon>
        <taxon>Insecta</taxon>
        <taxon>Pterygota</taxon>
        <taxon>Neoptera</taxon>
        <taxon>Endopterygota</taxon>
        <taxon>Lepidoptera</taxon>
        <taxon>Glossata</taxon>
        <taxon>Ditrysia</taxon>
        <taxon>Papilionoidea</taxon>
        <taxon>Nymphalidae</taxon>
        <taxon>Nymphalinae</taxon>
        <taxon>Euphydryas</taxon>
    </lineage>
</organism>
<proteinExistence type="predicted"/>
<dbReference type="Gene3D" id="3.10.50.10">
    <property type="match status" value="1"/>
</dbReference>
<dbReference type="InterPro" id="IPR050314">
    <property type="entry name" value="Glycosyl_Hydrlase_18"/>
</dbReference>
<dbReference type="GO" id="GO:0004568">
    <property type="term" value="F:chitinase activity"/>
    <property type="evidence" value="ECO:0007669"/>
    <property type="project" value="TreeGrafter"/>
</dbReference>
<dbReference type="InterPro" id="IPR017853">
    <property type="entry name" value="GH"/>
</dbReference>
<reference evidence="3" key="1">
    <citation type="submission" date="2022-03" db="EMBL/GenBank/DDBJ databases">
        <authorList>
            <person name="Tunstrom K."/>
        </authorList>
    </citation>
    <scope>NUCLEOTIDE SEQUENCE</scope>
</reference>
<dbReference type="InterPro" id="IPR001223">
    <property type="entry name" value="Glyco_hydro18_cat"/>
</dbReference>
<feature type="chain" id="PRO_5043314278" description="GH18 domain-containing protein" evidence="1">
    <location>
        <begin position="21"/>
        <end position="500"/>
    </location>
</feature>
<dbReference type="SUPFAM" id="SSF54556">
    <property type="entry name" value="Chitinase insertion domain"/>
    <property type="match status" value="1"/>
</dbReference>
<dbReference type="PANTHER" id="PTHR11177:SF403">
    <property type="entry name" value="CHITINASE 2-RELATED"/>
    <property type="match status" value="1"/>
</dbReference>
<dbReference type="SMART" id="SM00636">
    <property type="entry name" value="Glyco_18"/>
    <property type="match status" value="1"/>
</dbReference>
<dbReference type="SUPFAM" id="SSF51445">
    <property type="entry name" value="(Trans)glycosidases"/>
    <property type="match status" value="1"/>
</dbReference>
<dbReference type="PROSITE" id="PS51910">
    <property type="entry name" value="GH18_2"/>
    <property type="match status" value="1"/>
</dbReference>
<dbReference type="AlphaFoldDB" id="A0AAU9TEZ4"/>
<keyword evidence="4" id="KW-1185">Reference proteome</keyword>
<dbReference type="PANTHER" id="PTHR11177">
    <property type="entry name" value="CHITINASE"/>
    <property type="match status" value="1"/>
</dbReference>
<dbReference type="GO" id="GO:0005576">
    <property type="term" value="C:extracellular region"/>
    <property type="evidence" value="ECO:0007669"/>
    <property type="project" value="TreeGrafter"/>
</dbReference>
<dbReference type="GO" id="GO:0006032">
    <property type="term" value="P:chitin catabolic process"/>
    <property type="evidence" value="ECO:0007669"/>
    <property type="project" value="TreeGrafter"/>
</dbReference>
<feature type="signal peptide" evidence="1">
    <location>
        <begin position="1"/>
        <end position="20"/>
    </location>
</feature>
<keyword evidence="1" id="KW-0732">Signal</keyword>
<evidence type="ECO:0000256" key="1">
    <source>
        <dbReference type="SAM" id="SignalP"/>
    </source>
</evidence>
<dbReference type="Pfam" id="PF00704">
    <property type="entry name" value="Glyco_hydro_18"/>
    <property type="match status" value="1"/>
</dbReference>
<evidence type="ECO:0000313" key="3">
    <source>
        <dbReference type="EMBL" id="CAH2084075.1"/>
    </source>
</evidence>
<feature type="domain" description="GH18" evidence="2">
    <location>
        <begin position="30"/>
        <end position="400"/>
    </location>
</feature>
<dbReference type="Proteomes" id="UP001153954">
    <property type="component" value="Unassembled WGS sequence"/>
</dbReference>
<accession>A0AAU9TEZ4</accession>
<dbReference type="Gene3D" id="3.20.20.80">
    <property type="entry name" value="Glycosidases"/>
    <property type="match status" value="1"/>
</dbReference>
<gene>
    <name evidence="3" type="ORF">EEDITHA_LOCUS686</name>
</gene>
<protein>
    <recommendedName>
        <fullName evidence="2">GH18 domain-containing protein</fullName>
    </recommendedName>
</protein>
<dbReference type="GO" id="GO:0008061">
    <property type="term" value="F:chitin binding"/>
    <property type="evidence" value="ECO:0007669"/>
    <property type="project" value="InterPro"/>
</dbReference>
<name>A0AAU9TEZ4_EUPED</name>
<dbReference type="InterPro" id="IPR011583">
    <property type="entry name" value="Chitinase_II/V-like_cat"/>
</dbReference>